<evidence type="ECO:0000313" key="3">
    <source>
        <dbReference type="Proteomes" id="UP000503297"/>
    </source>
</evidence>
<dbReference type="KEGG" id="bwa:HLV38_05145"/>
<dbReference type="AlphaFoldDB" id="A0A6M8J848"/>
<name>A0A6M8J848_9ACTN</name>
<protein>
    <recommendedName>
        <fullName evidence="4">Lipoprotein</fullName>
    </recommendedName>
</protein>
<dbReference type="Proteomes" id="UP000503297">
    <property type="component" value="Chromosome"/>
</dbReference>
<sequence length="177" mass="18888">MAERFMRVGVLAALVATMGIVTSCSTMSAKSPEADMDSKSVSDVPSEQTDEEVRQGPQPESGQKDAGATSTAAAQLASDTHFVAQSFQFDIPQYWAGKVDVKIDGDQVLITPKDCPPTLRLVDFTFRDTDVHAGGDVGNSWLATVPVGAGYVHAWLTRSVFLADRFVDGDDSGVTED</sequence>
<reference evidence="3" key="1">
    <citation type="submission" date="2020-05" db="EMBL/GenBank/DDBJ databases">
        <title>Novel species in genus Nocardioides.</title>
        <authorList>
            <person name="Zhang G."/>
        </authorList>
    </citation>
    <scope>NUCLEOTIDE SEQUENCE [LARGE SCALE GENOMIC DNA]</scope>
    <source>
        <strain evidence="3">zg-1050</strain>
    </source>
</reference>
<accession>A0A6M8J848</accession>
<feature type="region of interest" description="Disordered" evidence="1">
    <location>
        <begin position="28"/>
        <end position="69"/>
    </location>
</feature>
<proteinExistence type="predicted"/>
<evidence type="ECO:0000313" key="2">
    <source>
        <dbReference type="EMBL" id="QKF07569.1"/>
    </source>
</evidence>
<dbReference type="EMBL" id="CP053716">
    <property type="protein sequence ID" value="QKF07569.1"/>
    <property type="molecule type" value="Genomic_DNA"/>
</dbReference>
<organism evidence="2 3">
    <name type="scientific">Berryella wangjianweii</name>
    <dbReference type="NCBI Taxonomy" id="2734634"/>
    <lineage>
        <taxon>Bacteria</taxon>
        <taxon>Bacillati</taxon>
        <taxon>Actinomycetota</taxon>
        <taxon>Coriobacteriia</taxon>
        <taxon>Eggerthellales</taxon>
        <taxon>Eggerthellaceae</taxon>
        <taxon>Berryella</taxon>
    </lineage>
</organism>
<dbReference type="RefSeq" id="WP_173164797.1">
    <property type="nucleotide sequence ID" value="NZ_CP053716.1"/>
</dbReference>
<gene>
    <name evidence="2" type="ORF">HLV38_05145</name>
</gene>
<dbReference type="PROSITE" id="PS51257">
    <property type="entry name" value="PROKAR_LIPOPROTEIN"/>
    <property type="match status" value="1"/>
</dbReference>
<evidence type="ECO:0008006" key="4">
    <source>
        <dbReference type="Google" id="ProtNLM"/>
    </source>
</evidence>
<evidence type="ECO:0000256" key="1">
    <source>
        <dbReference type="SAM" id="MobiDB-lite"/>
    </source>
</evidence>
<keyword evidence="3" id="KW-1185">Reference proteome</keyword>